<accession>A0A2V3ISJ2</accession>
<keyword evidence="1" id="KW-1133">Transmembrane helix</keyword>
<comment type="caution">
    <text evidence="3">The sequence shown here is derived from an EMBL/GenBank/DDBJ whole genome shotgun (WGS) entry which is preliminary data.</text>
</comment>
<evidence type="ECO:0000256" key="2">
    <source>
        <dbReference type="SAM" id="SignalP"/>
    </source>
</evidence>
<organism evidence="3 4">
    <name type="scientific">Gracilariopsis chorda</name>
    <dbReference type="NCBI Taxonomy" id="448386"/>
    <lineage>
        <taxon>Eukaryota</taxon>
        <taxon>Rhodophyta</taxon>
        <taxon>Florideophyceae</taxon>
        <taxon>Rhodymeniophycidae</taxon>
        <taxon>Gracilariales</taxon>
        <taxon>Gracilariaceae</taxon>
        <taxon>Gracilariopsis</taxon>
    </lineage>
</organism>
<sequence length="751" mass="84447">MSTLFRAIILLAAVLSCALVRTCAQTFPTADKNSRKPTPLFSEQKIIELLISLHEGETYPNLTFTTPPTSNIRGCADDSCTSHKDCEPRRQTRSQTRLWCDFDKCVRNPRSRKHHNCTSSLDCEEGEFCNWKPIYGLRSGLCISSYANRNRKLFILDKPLTQEPSYSGGLTGDLCILHKDCRGSRSCRGLSKRNETVTGCEVASSACVCAPSRIKTCWSVGNNSRVICGKFSGEECQTIALDGSQGTLQPICLTNNPKLNRSKRISVFHGERSFVPYVGIEQKRNPTSKNRKEEPNGNAFTVPSVSRFNSFTTDDLTNNFISGIASLLILVHITHLIRGLMYAFPGIRKSRYNTYIIFSRLSRMRYLFRLLSAREEGVLSQIRNRPRKPVERNYRALFIPILAVIVLYTGEIGAIIAGSEVRSKFTSENNFDPRISLETTRSTSTLRPRLEDDVNPNCDDFFVPQRGLQRRGKVLKCVEENSNPMCEPYEHTIQLNVRFGSGRMAFQVHGAGEECAELELSTVVRGIHGIDGRTMPFRPDLMGEVETRDVLNRIMNGVRRRLEYDEIDVKSDVWSFRESNGANDQIVDIEMYHKHEIRKTVNETKTALKAELRSADLVLNSSGAPWTFYAAYDFRQQADMVMATSKRSYVSHGALVIAVVVIYVAHIFLNSLLTYFDEVAYIAMKELIGEDCVLGPLTSNGRAEASVMRYEELMASDDEEVSARREGAEKSGGGYPIAPTLLSEEYNVGRT</sequence>
<name>A0A2V3ISJ2_9FLOR</name>
<evidence type="ECO:0000256" key="1">
    <source>
        <dbReference type="SAM" id="Phobius"/>
    </source>
</evidence>
<gene>
    <name evidence="3" type="ORF">BWQ96_05134</name>
</gene>
<feature type="transmembrane region" description="Helical" evidence="1">
    <location>
        <begin position="654"/>
        <end position="676"/>
    </location>
</feature>
<feature type="signal peptide" evidence="2">
    <location>
        <begin position="1"/>
        <end position="24"/>
    </location>
</feature>
<keyword evidence="1" id="KW-0472">Membrane</keyword>
<feature type="transmembrane region" description="Helical" evidence="1">
    <location>
        <begin position="396"/>
        <end position="417"/>
    </location>
</feature>
<dbReference type="EMBL" id="NBIV01000070">
    <property type="protein sequence ID" value="PXF45095.1"/>
    <property type="molecule type" value="Genomic_DNA"/>
</dbReference>
<keyword evidence="2" id="KW-0732">Signal</keyword>
<keyword evidence="4" id="KW-1185">Reference proteome</keyword>
<dbReference type="Proteomes" id="UP000247409">
    <property type="component" value="Unassembled WGS sequence"/>
</dbReference>
<evidence type="ECO:0000313" key="4">
    <source>
        <dbReference type="Proteomes" id="UP000247409"/>
    </source>
</evidence>
<dbReference type="AlphaFoldDB" id="A0A2V3ISJ2"/>
<protein>
    <submittedName>
        <fullName evidence="3">Uncharacterized protein</fullName>
    </submittedName>
</protein>
<reference evidence="3 4" key="1">
    <citation type="journal article" date="2018" name="Mol. Biol. Evol.">
        <title>Analysis of the draft genome of the red seaweed Gracilariopsis chorda provides insights into genome size evolution in Rhodophyta.</title>
        <authorList>
            <person name="Lee J."/>
            <person name="Yang E.C."/>
            <person name="Graf L."/>
            <person name="Yang J.H."/>
            <person name="Qiu H."/>
            <person name="Zel Zion U."/>
            <person name="Chan C.X."/>
            <person name="Stephens T.G."/>
            <person name="Weber A.P.M."/>
            <person name="Boo G.H."/>
            <person name="Boo S.M."/>
            <person name="Kim K.M."/>
            <person name="Shin Y."/>
            <person name="Jung M."/>
            <person name="Lee S.J."/>
            <person name="Yim H.S."/>
            <person name="Lee J.H."/>
            <person name="Bhattacharya D."/>
            <person name="Yoon H.S."/>
        </authorList>
    </citation>
    <scope>NUCLEOTIDE SEQUENCE [LARGE SCALE GENOMIC DNA]</scope>
    <source>
        <strain evidence="3 4">SKKU-2015</strain>
        <tissue evidence="3">Whole body</tissue>
    </source>
</reference>
<proteinExistence type="predicted"/>
<evidence type="ECO:0000313" key="3">
    <source>
        <dbReference type="EMBL" id="PXF45095.1"/>
    </source>
</evidence>
<dbReference type="PROSITE" id="PS51257">
    <property type="entry name" value="PROKAR_LIPOPROTEIN"/>
    <property type="match status" value="1"/>
</dbReference>
<feature type="chain" id="PRO_5016120214" evidence="2">
    <location>
        <begin position="25"/>
        <end position="751"/>
    </location>
</feature>
<keyword evidence="1" id="KW-0812">Transmembrane</keyword>
<feature type="transmembrane region" description="Helical" evidence="1">
    <location>
        <begin position="320"/>
        <end position="341"/>
    </location>
</feature>